<dbReference type="PANTHER" id="PTHR30251">
    <property type="entry name" value="PILUS ASSEMBLY CHAPERONE"/>
    <property type="match status" value="1"/>
</dbReference>
<dbReference type="SUPFAM" id="SSF49584">
    <property type="entry name" value="Periplasmic chaperone C-domain"/>
    <property type="match status" value="1"/>
</dbReference>
<dbReference type="GO" id="GO:0071555">
    <property type="term" value="P:cell wall organization"/>
    <property type="evidence" value="ECO:0007669"/>
    <property type="project" value="InterPro"/>
</dbReference>
<protein>
    <submittedName>
        <fullName evidence="9">Pilus assembly protein</fullName>
    </submittedName>
</protein>
<evidence type="ECO:0000256" key="5">
    <source>
        <dbReference type="ARBA" id="ARBA00023186"/>
    </source>
</evidence>
<evidence type="ECO:0000256" key="4">
    <source>
        <dbReference type="ARBA" id="ARBA00022764"/>
    </source>
</evidence>
<evidence type="ECO:0000256" key="6">
    <source>
        <dbReference type="SAM" id="SignalP"/>
    </source>
</evidence>
<keyword evidence="4" id="KW-0574">Periplasm</keyword>
<keyword evidence="5" id="KW-0143">Chaperone</keyword>
<proteinExistence type="inferred from homology"/>
<evidence type="ECO:0000259" key="7">
    <source>
        <dbReference type="Pfam" id="PF00345"/>
    </source>
</evidence>
<dbReference type="InterPro" id="IPR016148">
    <property type="entry name" value="Pili_assmbl_chaperone_C"/>
</dbReference>
<dbReference type="OrthoDB" id="9131059at2"/>
<dbReference type="Proteomes" id="UP000218796">
    <property type="component" value="Unassembled WGS sequence"/>
</dbReference>
<accession>A0A2A2MCC7</accession>
<evidence type="ECO:0000256" key="3">
    <source>
        <dbReference type="ARBA" id="ARBA00022729"/>
    </source>
</evidence>
<reference evidence="9 10" key="1">
    <citation type="submission" date="2017-08" db="EMBL/GenBank/DDBJ databases">
        <title>Draft Genome Sequence of Hafnia alvei CITHA-6 Isolated from Raw Bovine Milk.</title>
        <authorList>
            <person name="Culligan E.P."/>
            <person name="Mcsweeney A."/>
            <person name="O'Doherty C."/>
            <person name="Gleeson E."/>
            <person name="O'Riordan D."/>
            <person name="Sleator R.D."/>
        </authorList>
    </citation>
    <scope>NUCLEOTIDE SEQUENCE [LARGE SCALE GENOMIC DNA]</scope>
    <source>
        <strain evidence="9 10">CITHA-6</strain>
    </source>
</reference>
<comment type="subcellular location">
    <subcellularLocation>
        <location evidence="1">Periplasm</location>
    </subcellularLocation>
</comment>
<dbReference type="PANTHER" id="PTHR30251:SF25">
    <property type="entry name" value="FIMBRIAE CHAPARONE"/>
    <property type="match status" value="1"/>
</dbReference>
<evidence type="ECO:0000313" key="10">
    <source>
        <dbReference type="Proteomes" id="UP000218796"/>
    </source>
</evidence>
<dbReference type="InterPro" id="IPR013783">
    <property type="entry name" value="Ig-like_fold"/>
</dbReference>
<evidence type="ECO:0000313" key="9">
    <source>
        <dbReference type="EMBL" id="PAV96361.1"/>
    </source>
</evidence>
<evidence type="ECO:0000259" key="8">
    <source>
        <dbReference type="Pfam" id="PF02753"/>
    </source>
</evidence>
<name>A0A2A2MCC7_9GAMM</name>
<dbReference type="AlphaFoldDB" id="A0A2A2MCC7"/>
<gene>
    <name evidence="9" type="ORF">CJD50_11685</name>
</gene>
<dbReference type="RefSeq" id="WP_008815538.1">
    <property type="nucleotide sequence ID" value="NZ_CALECD010000046.1"/>
</dbReference>
<dbReference type="SUPFAM" id="SSF49354">
    <property type="entry name" value="PapD-like"/>
    <property type="match status" value="1"/>
</dbReference>
<comment type="caution">
    <text evidence="9">The sequence shown here is derived from an EMBL/GenBank/DDBJ whole genome shotgun (WGS) entry which is preliminary data.</text>
</comment>
<dbReference type="InterPro" id="IPR016147">
    <property type="entry name" value="Pili_assmbl_chaperone_N"/>
</dbReference>
<dbReference type="InterPro" id="IPR001829">
    <property type="entry name" value="Pili_assmbl_chaperone_bac"/>
</dbReference>
<feature type="signal peptide" evidence="6">
    <location>
        <begin position="1"/>
        <end position="23"/>
    </location>
</feature>
<keyword evidence="3 6" id="KW-0732">Signal</keyword>
<evidence type="ECO:0000256" key="1">
    <source>
        <dbReference type="ARBA" id="ARBA00004418"/>
    </source>
</evidence>
<dbReference type="Gene3D" id="2.60.40.10">
    <property type="entry name" value="Immunoglobulins"/>
    <property type="match status" value="2"/>
</dbReference>
<dbReference type="Pfam" id="PF00345">
    <property type="entry name" value="PapD_N"/>
    <property type="match status" value="1"/>
</dbReference>
<organism evidence="9 10">
    <name type="scientific">Hafnia paralvei</name>
    <dbReference type="NCBI Taxonomy" id="546367"/>
    <lineage>
        <taxon>Bacteria</taxon>
        <taxon>Pseudomonadati</taxon>
        <taxon>Pseudomonadota</taxon>
        <taxon>Gammaproteobacteria</taxon>
        <taxon>Enterobacterales</taxon>
        <taxon>Hafniaceae</taxon>
        <taxon>Hafnia</taxon>
    </lineage>
</organism>
<feature type="chain" id="PRO_5030043136" evidence="6">
    <location>
        <begin position="24"/>
        <end position="237"/>
    </location>
</feature>
<evidence type="ECO:0000256" key="2">
    <source>
        <dbReference type="ARBA" id="ARBA00007399"/>
    </source>
</evidence>
<comment type="similarity">
    <text evidence="2">Belongs to the periplasmic pilus chaperone family.</text>
</comment>
<dbReference type="Pfam" id="PF02753">
    <property type="entry name" value="PapD_C"/>
    <property type="match status" value="1"/>
</dbReference>
<sequence>MLFVRNVIAGCTFALLWIVAAQASVVMTGNRVIYPAQNKEVNIQLTNHDDFPNVIQVWMDSGNEDSTPDTGQAPFIITPPFFKMAAKAGQTVRLMFSGGVLPQDRESIFYLNFLQIPPREAKSSSNQMLIMLRNRVKVFYRPAGIATSPADIAQNVKPKIIQQGNSYVLEVNNNSGYYLSISGASILSENKVTQLGSRMIAPFSTERWPLSHRFSNSALTINYINDQGAKITQRYQL</sequence>
<feature type="domain" description="Pili assembly chaperone N-terminal" evidence="7">
    <location>
        <begin position="25"/>
        <end position="145"/>
    </location>
</feature>
<dbReference type="EMBL" id="NQMS01000004">
    <property type="protein sequence ID" value="PAV96361.1"/>
    <property type="molecule type" value="Genomic_DNA"/>
</dbReference>
<feature type="domain" description="Pili assembly chaperone C-terminal" evidence="8">
    <location>
        <begin position="171"/>
        <end position="230"/>
    </location>
</feature>
<dbReference type="InterPro" id="IPR050643">
    <property type="entry name" value="Periplasmic_pilus_chap"/>
</dbReference>
<dbReference type="InterPro" id="IPR036316">
    <property type="entry name" value="Pili_assmbl_chap_C_dom_sf"/>
</dbReference>
<dbReference type="InterPro" id="IPR008962">
    <property type="entry name" value="PapD-like_sf"/>
</dbReference>
<dbReference type="PRINTS" id="PR00969">
    <property type="entry name" value="CHAPERONPILI"/>
</dbReference>
<dbReference type="KEGG" id="hpar:AL518_05775"/>
<dbReference type="GO" id="GO:0030288">
    <property type="term" value="C:outer membrane-bounded periplasmic space"/>
    <property type="evidence" value="ECO:0007669"/>
    <property type="project" value="InterPro"/>
</dbReference>
<keyword evidence="10" id="KW-1185">Reference proteome</keyword>